<accession>A0A1A9APN5</accession>
<organism evidence="2 3">
    <name type="scientific">Plasmodium ovale wallikeri</name>
    <dbReference type="NCBI Taxonomy" id="864142"/>
    <lineage>
        <taxon>Eukaryota</taxon>
        <taxon>Sar</taxon>
        <taxon>Alveolata</taxon>
        <taxon>Apicomplexa</taxon>
        <taxon>Aconoidasida</taxon>
        <taxon>Haemosporida</taxon>
        <taxon>Plasmodiidae</taxon>
        <taxon>Plasmodium</taxon>
        <taxon>Plasmodium (Plasmodium)</taxon>
    </lineage>
</organism>
<gene>
    <name evidence="2" type="ORF">POVWA1_085380</name>
</gene>
<dbReference type="Proteomes" id="UP000078555">
    <property type="component" value="Unassembled WGS sequence"/>
</dbReference>
<dbReference type="AlphaFoldDB" id="A0A1A9APN5"/>
<evidence type="ECO:0000256" key="1">
    <source>
        <dbReference type="SAM" id="MobiDB-lite"/>
    </source>
</evidence>
<protein>
    <recommendedName>
        <fullName evidence="4">STP1 protein</fullName>
    </recommendedName>
</protein>
<evidence type="ECO:0000313" key="2">
    <source>
        <dbReference type="EMBL" id="SBT58060.1"/>
    </source>
</evidence>
<reference evidence="3" key="1">
    <citation type="submission" date="2016-05" db="EMBL/GenBank/DDBJ databases">
        <authorList>
            <person name="Naeem Raeece"/>
        </authorList>
    </citation>
    <scope>NUCLEOTIDE SEQUENCE [LARGE SCALE GENOMIC DNA]</scope>
</reference>
<name>A0A1A9APN5_PLAOA</name>
<feature type="region of interest" description="Disordered" evidence="1">
    <location>
        <begin position="204"/>
        <end position="282"/>
    </location>
</feature>
<sequence length="282" mass="32124">MAKVTNNCDDIKNAPKKNTNISILPYKTAILHGAISIITDYKKNTEDGIDYKSLCEKISKYVNSRKKCVRQELKEKGKSLITNEWKTVITSLLVTFNTHDIKSLCYLENDNEVKKKKDVLNIHNAFRDFCIEKKNRLRNSSDMDFEECDKFLSWISEKKMELQGHDPGYKNIEEYQKYFHIHDNCNYPWLLKKTPDITCTMTTRTKAKERKGEGKSLGDTSQIIPPVMKDSSTSDKKDTPPTAQPSPKVEGDLRSGNPPNTGLEKTPAQSIPTADDNANNVQ</sequence>
<feature type="compositionally biased region" description="Polar residues" evidence="1">
    <location>
        <begin position="267"/>
        <end position="282"/>
    </location>
</feature>
<evidence type="ECO:0000313" key="3">
    <source>
        <dbReference type="Proteomes" id="UP000078555"/>
    </source>
</evidence>
<keyword evidence="3" id="KW-1185">Reference proteome</keyword>
<dbReference type="EMBL" id="FLRD01001744">
    <property type="protein sequence ID" value="SBT58060.1"/>
    <property type="molecule type" value="Genomic_DNA"/>
</dbReference>
<evidence type="ECO:0008006" key="4">
    <source>
        <dbReference type="Google" id="ProtNLM"/>
    </source>
</evidence>
<proteinExistence type="predicted"/>